<dbReference type="GO" id="GO:0016747">
    <property type="term" value="F:acyltransferase activity, transferring groups other than amino-acyl groups"/>
    <property type="evidence" value="ECO:0007669"/>
    <property type="project" value="InterPro"/>
</dbReference>
<feature type="domain" description="N-acetyltransferase" evidence="3">
    <location>
        <begin position="1"/>
        <end position="142"/>
    </location>
</feature>
<dbReference type="AlphaFoldDB" id="A0A1M5RGM3"/>
<evidence type="ECO:0000256" key="1">
    <source>
        <dbReference type="ARBA" id="ARBA00022679"/>
    </source>
</evidence>
<dbReference type="Gene3D" id="3.40.630.30">
    <property type="match status" value="1"/>
</dbReference>
<dbReference type="PROSITE" id="PS51186">
    <property type="entry name" value="GNAT"/>
    <property type="match status" value="1"/>
</dbReference>
<dbReference type="Pfam" id="PF13673">
    <property type="entry name" value="Acetyltransf_10"/>
    <property type="match status" value="1"/>
</dbReference>
<evidence type="ECO:0000313" key="5">
    <source>
        <dbReference type="Proteomes" id="UP000184079"/>
    </source>
</evidence>
<dbReference type="Proteomes" id="UP000184079">
    <property type="component" value="Unassembled WGS sequence"/>
</dbReference>
<reference evidence="5" key="1">
    <citation type="submission" date="2016-11" db="EMBL/GenBank/DDBJ databases">
        <authorList>
            <person name="Varghese N."/>
            <person name="Submissions S."/>
        </authorList>
    </citation>
    <scope>NUCLEOTIDE SEQUENCE [LARGE SCALE GENOMIC DNA]</scope>
    <source>
        <strain evidence="5">CGMCC 1.6496</strain>
    </source>
</reference>
<dbReference type="NCBIfam" id="NF007853">
    <property type="entry name" value="PRK10562.1"/>
    <property type="match status" value="1"/>
</dbReference>
<dbReference type="SUPFAM" id="SSF55729">
    <property type="entry name" value="Acyl-CoA N-acyltransferases (Nat)"/>
    <property type="match status" value="1"/>
</dbReference>
<dbReference type="EMBL" id="FQXD01000005">
    <property type="protein sequence ID" value="SHH25199.1"/>
    <property type="molecule type" value="Genomic_DNA"/>
</dbReference>
<keyword evidence="1 4" id="KW-0808">Transferase</keyword>
<sequence>MNIRKYHPDELDQLVDIWYQGSLYAHNFIEQAYWESQRKAMKETYLPMAETHVILADSEIVGFIAMVDNYLAAVFVKVACQGKGYGKELLQFVKANRNHIQLKVYQKNKQAVGFYLKQAFAICEELVDEPTGEKEYLLEWKK</sequence>
<gene>
    <name evidence="4" type="ORF">SAMN05421807_105145</name>
</gene>
<evidence type="ECO:0000256" key="2">
    <source>
        <dbReference type="ARBA" id="ARBA00023315"/>
    </source>
</evidence>
<evidence type="ECO:0000259" key="3">
    <source>
        <dbReference type="PROSITE" id="PS51186"/>
    </source>
</evidence>
<dbReference type="OrthoDB" id="9789605at2"/>
<dbReference type="PANTHER" id="PTHR43800:SF1">
    <property type="entry name" value="PEPTIDYL-LYSINE N-ACETYLTRANSFERASE YJAB"/>
    <property type="match status" value="1"/>
</dbReference>
<dbReference type="RefSeq" id="WP_073006983.1">
    <property type="nucleotide sequence ID" value="NZ_FQXD01000005.1"/>
</dbReference>
<keyword evidence="5" id="KW-1185">Reference proteome</keyword>
<dbReference type="InterPro" id="IPR016181">
    <property type="entry name" value="Acyl_CoA_acyltransferase"/>
</dbReference>
<accession>A0A1M5RGM3</accession>
<name>A0A1M5RGM3_9BACI</name>
<organism evidence="4 5">
    <name type="scientific">Virgibacillus chiguensis</name>
    <dbReference type="NCBI Taxonomy" id="411959"/>
    <lineage>
        <taxon>Bacteria</taxon>
        <taxon>Bacillati</taxon>
        <taxon>Bacillota</taxon>
        <taxon>Bacilli</taxon>
        <taxon>Bacillales</taxon>
        <taxon>Bacillaceae</taxon>
        <taxon>Virgibacillus</taxon>
    </lineage>
</organism>
<proteinExistence type="predicted"/>
<evidence type="ECO:0000313" key="4">
    <source>
        <dbReference type="EMBL" id="SHH25199.1"/>
    </source>
</evidence>
<dbReference type="InterPro" id="IPR000182">
    <property type="entry name" value="GNAT_dom"/>
</dbReference>
<dbReference type="CDD" id="cd04301">
    <property type="entry name" value="NAT_SF"/>
    <property type="match status" value="1"/>
</dbReference>
<keyword evidence="2" id="KW-0012">Acyltransferase</keyword>
<protein>
    <submittedName>
        <fullName evidence="4">Putative acetyltransferase</fullName>
    </submittedName>
</protein>
<dbReference type="PANTHER" id="PTHR43800">
    <property type="entry name" value="PEPTIDYL-LYSINE N-ACETYLTRANSFERASE YJAB"/>
    <property type="match status" value="1"/>
</dbReference>